<dbReference type="GO" id="GO:0046872">
    <property type="term" value="F:metal ion binding"/>
    <property type="evidence" value="ECO:0007669"/>
    <property type="project" value="UniProtKB-KW"/>
</dbReference>
<dbReference type="PANTHER" id="PTHR42648">
    <property type="entry name" value="TRANSPOSASE, PUTATIVE-RELATED"/>
    <property type="match status" value="1"/>
</dbReference>
<accession>A5B1U5</accession>
<gene>
    <name evidence="8" type="ORF">VITISV_005976</name>
</gene>
<feature type="domain" description="Disease resistance protein At4g27190-like leucine-rich repeats" evidence="6">
    <location>
        <begin position="1166"/>
        <end position="1303"/>
    </location>
</feature>
<dbReference type="Pfam" id="PF07727">
    <property type="entry name" value="RVT_2"/>
    <property type="match status" value="2"/>
</dbReference>
<evidence type="ECO:0000259" key="6">
    <source>
        <dbReference type="Pfam" id="PF23247"/>
    </source>
</evidence>
<sequence>MASTPTQSSSSSSSIGSGQSSTMASIPSYQMLNHTLPVKLDRTNYILWRSQIDNVVFANGFEDFIDGTSICPEKDLSPGVMNLLGGLGSDYNAVVTAINIRDDKISLKAIHSMLLAFEHHLEQQSSIEQMSANYASSSNNRGGGRKFNGGRGQGYSPNNNNYTYRGRGRGGRNGQGGRQNSSPSEKPQCQLCGKFGHTAQICYHGFDISFQGGQTTISHSLNNGNQNNIPAMVASASNSPADESWYLDSGASHHLTQNLGNLTSTSPYTGTYRVTIGNELWHNRLSHAGSDIVSKVMNTCNVASGKYKSIVCSDCQLAKSHRLPTQLSNFRASKPLELVYIDIWGPASIKSTSGAKYFILFVDDYSRYIWFYSLQTKDQALPIFKRFKLQMENQFDTKIKCLQFDNGGEFRSFMSFLQAVGIAHRFSCPYNLAQNGRVERKHRHVVETGLALLSHASLPMKYWHYAFQTSTFLINGMPSKVLKYDSPYFTLFRKHLDYKSLRVFGCLCYPFIRPYNTHKLQYRSVQCLFLGYSLNHKGFLCLDYATGRVYITPHVVFDESTFPLAQSKSSNSSNDTSVEGSTPALITPHSFPTLCLLLDSKISHASIDSHSLSTSESPIPTTSSSPLDTSSSSPVTDLPPKSIPEPQVTALAPRMTTRSMRGITKKRTILDLSAIKVSEPSTLKQAFKDPNWTKAMEMEIDALHRNHTWDLAEKPPNVNVIGCKWVYKLKYKPNGSIERYKVRLVEKGYNQTHGLDYFETFSPPPRYFDTQFPNRVCRLKKALYGLKQAPRAWFQRLSSALLQWEFSMSRTDSSMFLHFGKATTLIVLVYVDDILVTGSSSTQISSLIAKLDSVFALRDLGQLSFFLDIEVSYNEGSMTLSQTKYISDLLHRTEMFDTKPAKTPGAIGKNLSKFDGDPMADVTHYRSVVGALQRSSSGYLVYLGGNLVSWSSTKQKVVSRSSAESEYHGFVFATAEIVWMQALLQELCVPIPAIPLLWYDNISAYHMAKNPVFHARTKHIEIYLHFIRDQVMRGKIQLHFVPTEEQPTDLLTKHLTSSREESFQLQLFYLKLPNGLQTFTCLEELQITRCPKLESFSDSGLPLMLRKLVVDECESLKWLPRNYNSCALESLEILMCPSLVCFPNSELPTTLKNIYIQGCENLTSLPEGMMHHNSTCCLENLIIDYCPSLKSFPTGELPSTLKNLAISVCSNLESMSENMCPNNSALDSLYLVRYPNLRTLPECLHNLKNLKIIDCEGLECFPKGGLSVPNLTRLCIAQCRNLKSVSHQMTNLKSLQLLRISGCPRVESFPEEGLAPNLTSLKIDDCKNLKTGISEWGLHTLTSLSSLTIKNMFPDMVSFPDEVFFFPFLSPPLQSMQWNP</sequence>
<dbReference type="InterPro" id="IPR043502">
    <property type="entry name" value="DNA/RNA_pol_sf"/>
</dbReference>
<feature type="compositionally biased region" description="Low complexity" evidence="3">
    <location>
        <begin position="611"/>
        <end position="640"/>
    </location>
</feature>
<keyword evidence="1" id="KW-0479">Metal-binding</keyword>
<evidence type="ECO:0000256" key="2">
    <source>
        <dbReference type="ARBA" id="ARBA00022801"/>
    </source>
</evidence>
<proteinExistence type="predicted"/>
<feature type="region of interest" description="Disordered" evidence="3">
    <location>
        <begin position="132"/>
        <end position="188"/>
    </location>
</feature>
<feature type="region of interest" description="Disordered" evidence="3">
    <location>
        <begin position="1"/>
        <end position="21"/>
    </location>
</feature>
<name>A5B1U5_VITVI</name>
<dbReference type="InterPro" id="IPR036397">
    <property type="entry name" value="RNaseH_sf"/>
</dbReference>
<organism evidence="8">
    <name type="scientific">Vitis vinifera</name>
    <name type="common">Grape</name>
    <dbReference type="NCBI Taxonomy" id="29760"/>
    <lineage>
        <taxon>Eukaryota</taxon>
        <taxon>Viridiplantae</taxon>
        <taxon>Streptophyta</taxon>
        <taxon>Embryophyta</taxon>
        <taxon>Tracheophyta</taxon>
        <taxon>Spermatophyta</taxon>
        <taxon>Magnoliopsida</taxon>
        <taxon>eudicotyledons</taxon>
        <taxon>Gunneridae</taxon>
        <taxon>Pentapetalae</taxon>
        <taxon>rosids</taxon>
        <taxon>Vitales</taxon>
        <taxon>Vitaceae</taxon>
        <taxon>Viteae</taxon>
        <taxon>Vitis</taxon>
    </lineage>
</organism>
<dbReference type="Pfam" id="PF25597">
    <property type="entry name" value="SH3_retrovirus"/>
    <property type="match status" value="1"/>
</dbReference>
<dbReference type="InterPro" id="IPR057670">
    <property type="entry name" value="SH3_retrovirus"/>
</dbReference>
<dbReference type="SUPFAM" id="SSF53098">
    <property type="entry name" value="Ribonuclease H-like"/>
    <property type="match status" value="1"/>
</dbReference>
<dbReference type="CDD" id="cd09272">
    <property type="entry name" value="RNase_HI_RT_Ty1"/>
    <property type="match status" value="1"/>
</dbReference>
<dbReference type="Pfam" id="PF00665">
    <property type="entry name" value="rve"/>
    <property type="match status" value="1"/>
</dbReference>
<reference evidence="8" key="1">
    <citation type="journal article" date="2007" name="PLoS ONE">
        <title>The first genome sequence of an elite grapevine cultivar (Pinot noir Vitis vinifera L.): coping with a highly heterozygous genome.</title>
        <authorList>
            <person name="Velasco R."/>
            <person name="Zharkikh A."/>
            <person name="Troggio M."/>
            <person name="Cartwright D.A."/>
            <person name="Cestaro A."/>
            <person name="Pruss D."/>
            <person name="Pindo M."/>
            <person name="FitzGerald L.M."/>
            <person name="Vezzulli S."/>
            <person name="Reid J."/>
            <person name="Malacarne G."/>
            <person name="Iliev D."/>
            <person name="Coppola G."/>
            <person name="Wardell B."/>
            <person name="Micheletti D."/>
            <person name="Macalma T."/>
            <person name="Facci M."/>
            <person name="Mitchell J.T."/>
            <person name="Perazzolli M."/>
            <person name="Eldredge G."/>
            <person name="Gatto P."/>
            <person name="Oyzerski R."/>
            <person name="Moretto M."/>
            <person name="Gutin N."/>
            <person name="Stefanini M."/>
            <person name="Chen Y."/>
            <person name="Segala C."/>
            <person name="Davenport C."/>
            <person name="Dematte L."/>
            <person name="Mraz A."/>
            <person name="Battilana J."/>
            <person name="Stormo K."/>
            <person name="Costa F."/>
            <person name="Tao Q."/>
            <person name="Si-Ammour A."/>
            <person name="Harkins T."/>
            <person name="Lackey A."/>
            <person name="Perbost C."/>
            <person name="Taillon B."/>
            <person name="Stella A."/>
            <person name="Solovyev V."/>
            <person name="Fawcett J.A."/>
            <person name="Sterck L."/>
            <person name="Vandepoele K."/>
            <person name="Grando S.M."/>
            <person name="Toppo S."/>
            <person name="Moser C."/>
            <person name="Lanchbury J."/>
            <person name="Bogden R."/>
            <person name="Skolnick M."/>
            <person name="Sgaramella V."/>
            <person name="Bhatnagar S.K."/>
            <person name="Fontana P."/>
            <person name="Gutin A."/>
            <person name="Van de Peer Y."/>
            <person name="Salamini F."/>
            <person name="Viola R."/>
        </authorList>
    </citation>
    <scope>NUCLEOTIDE SEQUENCE</scope>
</reference>
<dbReference type="GO" id="GO:0003676">
    <property type="term" value="F:nucleic acid binding"/>
    <property type="evidence" value="ECO:0007669"/>
    <property type="project" value="InterPro"/>
</dbReference>
<evidence type="ECO:0000256" key="1">
    <source>
        <dbReference type="ARBA" id="ARBA00022723"/>
    </source>
</evidence>
<evidence type="ECO:0000259" key="5">
    <source>
        <dbReference type="Pfam" id="PF07727"/>
    </source>
</evidence>
<dbReference type="InterPro" id="IPR039537">
    <property type="entry name" value="Retrotran_Ty1/copia-like"/>
</dbReference>
<dbReference type="InterPro" id="IPR001584">
    <property type="entry name" value="Integrase_cat-core"/>
</dbReference>
<dbReference type="GO" id="GO:0016787">
    <property type="term" value="F:hydrolase activity"/>
    <property type="evidence" value="ECO:0007669"/>
    <property type="project" value="UniProtKB-KW"/>
</dbReference>
<dbReference type="InterPro" id="IPR013103">
    <property type="entry name" value="RVT_2"/>
</dbReference>
<dbReference type="EMBL" id="AM443673">
    <property type="protein sequence ID" value="CAN60844.1"/>
    <property type="molecule type" value="Genomic_DNA"/>
</dbReference>
<protein>
    <submittedName>
        <fullName evidence="8">Uncharacterized protein</fullName>
    </submittedName>
</protein>
<dbReference type="SUPFAM" id="SSF56672">
    <property type="entry name" value="DNA/RNA polymerases"/>
    <property type="match status" value="1"/>
</dbReference>
<dbReference type="Pfam" id="PF23247">
    <property type="entry name" value="LRR_RPS2"/>
    <property type="match status" value="1"/>
</dbReference>
<feature type="region of interest" description="Disordered" evidence="3">
    <location>
        <begin position="609"/>
        <end position="647"/>
    </location>
</feature>
<dbReference type="Gene3D" id="3.30.420.10">
    <property type="entry name" value="Ribonuclease H-like superfamily/Ribonuclease H"/>
    <property type="match status" value="1"/>
</dbReference>
<evidence type="ECO:0000259" key="4">
    <source>
        <dbReference type="Pfam" id="PF00665"/>
    </source>
</evidence>
<dbReference type="InterPro" id="IPR057135">
    <property type="entry name" value="At4g27190-like_LRR"/>
</dbReference>
<keyword evidence="2" id="KW-0378">Hydrolase</keyword>
<evidence type="ECO:0000313" key="8">
    <source>
        <dbReference type="EMBL" id="CAN60844.1"/>
    </source>
</evidence>
<evidence type="ECO:0000256" key="3">
    <source>
        <dbReference type="SAM" id="MobiDB-lite"/>
    </source>
</evidence>
<dbReference type="GO" id="GO:0015074">
    <property type="term" value="P:DNA integration"/>
    <property type="evidence" value="ECO:0007669"/>
    <property type="project" value="InterPro"/>
</dbReference>
<dbReference type="Gene3D" id="3.80.10.10">
    <property type="entry name" value="Ribonuclease Inhibitor"/>
    <property type="match status" value="2"/>
</dbReference>
<feature type="domain" description="Integrase catalytic" evidence="4">
    <location>
        <begin position="333"/>
        <end position="431"/>
    </location>
</feature>
<dbReference type="PANTHER" id="PTHR42648:SF26">
    <property type="entry name" value="INTEGRASE CATALYTIC DOMAIN-CONTAINING PROTEIN"/>
    <property type="match status" value="1"/>
</dbReference>
<feature type="domain" description="Reverse transcriptase Ty1/copia-type" evidence="5">
    <location>
        <begin position="706"/>
        <end position="767"/>
    </location>
</feature>
<dbReference type="SUPFAM" id="SSF52058">
    <property type="entry name" value="L domain-like"/>
    <property type="match status" value="1"/>
</dbReference>
<dbReference type="InterPro" id="IPR012337">
    <property type="entry name" value="RNaseH-like_sf"/>
</dbReference>
<feature type="compositionally biased region" description="Gly residues" evidence="3">
    <location>
        <begin position="141"/>
        <end position="153"/>
    </location>
</feature>
<dbReference type="InterPro" id="IPR032675">
    <property type="entry name" value="LRR_dom_sf"/>
</dbReference>
<feature type="domain" description="Retroviral polymerase SH3-like" evidence="7">
    <location>
        <begin position="506"/>
        <end position="568"/>
    </location>
</feature>
<dbReference type="OrthoDB" id="25838at2759"/>
<feature type="domain" description="Reverse transcriptase Ty1/copia-type" evidence="5">
    <location>
        <begin position="772"/>
        <end position="904"/>
    </location>
</feature>
<evidence type="ECO:0000259" key="7">
    <source>
        <dbReference type="Pfam" id="PF25597"/>
    </source>
</evidence>